<dbReference type="STRING" id="27342.A0A0H2RWD4"/>
<evidence type="ECO:0000256" key="3">
    <source>
        <dbReference type="ARBA" id="ARBA00022448"/>
    </source>
</evidence>
<evidence type="ECO:0000256" key="1">
    <source>
        <dbReference type="ARBA" id="ARBA00004448"/>
    </source>
</evidence>
<evidence type="ECO:0000256" key="6">
    <source>
        <dbReference type="ARBA" id="ARBA00022946"/>
    </source>
</evidence>
<comment type="subcellular location">
    <subcellularLocation>
        <location evidence="1 12">Mitochondrion inner membrane</location>
        <topology evidence="1 12">Multi-pass membrane protein</topology>
    </subcellularLocation>
</comment>
<keyword evidence="5 12" id="KW-0999">Mitochondrion inner membrane</keyword>
<proteinExistence type="inferred from homology"/>
<comment type="similarity">
    <text evidence="2 12">Belongs to the CybS family.</text>
</comment>
<evidence type="ECO:0000256" key="12">
    <source>
        <dbReference type="RuleBase" id="RU364031"/>
    </source>
</evidence>
<dbReference type="GO" id="GO:0048039">
    <property type="term" value="F:ubiquinone binding"/>
    <property type="evidence" value="ECO:0007669"/>
    <property type="project" value="TreeGrafter"/>
</dbReference>
<dbReference type="OrthoDB" id="18577at2759"/>
<organism evidence="13 14">
    <name type="scientific">Schizopora paradoxa</name>
    <dbReference type="NCBI Taxonomy" id="27342"/>
    <lineage>
        <taxon>Eukaryota</taxon>
        <taxon>Fungi</taxon>
        <taxon>Dikarya</taxon>
        <taxon>Basidiomycota</taxon>
        <taxon>Agaricomycotina</taxon>
        <taxon>Agaricomycetes</taxon>
        <taxon>Hymenochaetales</taxon>
        <taxon>Schizoporaceae</taxon>
        <taxon>Schizopora</taxon>
    </lineage>
</organism>
<evidence type="ECO:0000256" key="5">
    <source>
        <dbReference type="ARBA" id="ARBA00022792"/>
    </source>
</evidence>
<dbReference type="GO" id="GO:0006121">
    <property type="term" value="P:mitochondrial electron transport, succinate to ubiquinone"/>
    <property type="evidence" value="ECO:0007669"/>
    <property type="project" value="TreeGrafter"/>
</dbReference>
<name>A0A0H2RWD4_9AGAM</name>
<dbReference type="Proteomes" id="UP000053477">
    <property type="component" value="Unassembled WGS sequence"/>
</dbReference>
<evidence type="ECO:0000313" key="13">
    <source>
        <dbReference type="EMBL" id="KLO09121.1"/>
    </source>
</evidence>
<gene>
    <name evidence="13" type="ORF">SCHPADRAFT_1000495</name>
</gene>
<keyword evidence="14" id="KW-1185">Reference proteome</keyword>
<keyword evidence="11" id="KW-0479">Metal-binding</keyword>
<evidence type="ECO:0000256" key="11">
    <source>
        <dbReference type="PIRSR" id="PIRSR607992-2"/>
    </source>
</evidence>
<evidence type="ECO:0000256" key="2">
    <source>
        <dbReference type="ARBA" id="ARBA00007294"/>
    </source>
</evidence>
<keyword evidence="6 12" id="KW-0809">Transit peptide</keyword>
<evidence type="ECO:0000256" key="8">
    <source>
        <dbReference type="ARBA" id="ARBA00023128"/>
    </source>
</evidence>
<feature type="binding site" description="axial binding residue" evidence="11">
    <location>
        <position position="107"/>
    </location>
    <ligand>
        <name>heme b</name>
        <dbReference type="ChEBI" id="CHEBI:60344"/>
        <note>ligand shared with SDHC</note>
    </ligand>
    <ligandPart>
        <name>Fe</name>
        <dbReference type="ChEBI" id="CHEBI:18248"/>
    </ligandPart>
</feature>
<keyword evidence="11" id="KW-0408">Iron</keyword>
<dbReference type="PANTHER" id="PTHR13337">
    <property type="entry name" value="SUCCINATE DEHYDROGENASE"/>
    <property type="match status" value="1"/>
</dbReference>
<keyword evidence="8 12" id="KW-0496">Mitochondrion</keyword>
<dbReference type="InParanoid" id="A0A0H2RWD4"/>
<dbReference type="Pfam" id="PF05328">
    <property type="entry name" value="CybS"/>
    <property type="match status" value="1"/>
</dbReference>
<reference evidence="13 14" key="1">
    <citation type="submission" date="2015-04" db="EMBL/GenBank/DDBJ databases">
        <title>Complete genome sequence of Schizopora paradoxa KUC8140, a cosmopolitan wood degrader in East Asia.</title>
        <authorList>
            <consortium name="DOE Joint Genome Institute"/>
            <person name="Min B."/>
            <person name="Park H."/>
            <person name="Jang Y."/>
            <person name="Kim J.-J."/>
            <person name="Kim K.H."/>
            <person name="Pangilinan J."/>
            <person name="Lipzen A."/>
            <person name="Riley R."/>
            <person name="Grigoriev I.V."/>
            <person name="Spatafora J.W."/>
            <person name="Choi I.-G."/>
        </authorList>
    </citation>
    <scope>NUCLEOTIDE SEQUENCE [LARGE SCALE GENOMIC DNA]</scope>
    <source>
        <strain evidence="13 14">KUC8140</strain>
    </source>
</reference>
<dbReference type="AlphaFoldDB" id="A0A0H2RWD4"/>
<keyword evidence="7" id="KW-1133">Transmembrane helix</keyword>
<keyword evidence="4" id="KW-0812">Transmembrane</keyword>
<accession>A0A0H2RWD4</accession>
<feature type="binding site" evidence="10">
    <location>
        <position position="119"/>
    </location>
    <ligand>
        <name>a ubiquinone</name>
        <dbReference type="ChEBI" id="CHEBI:16389"/>
        <note>ligand shared with IP/SDHB</note>
    </ligand>
</feature>
<dbReference type="InterPro" id="IPR034804">
    <property type="entry name" value="SQR/QFR_C/D"/>
</dbReference>
<evidence type="ECO:0000256" key="4">
    <source>
        <dbReference type="ARBA" id="ARBA00022692"/>
    </source>
</evidence>
<evidence type="ECO:0000256" key="10">
    <source>
        <dbReference type="PIRSR" id="PIRSR607992-1"/>
    </source>
</evidence>
<dbReference type="FunCoup" id="A0A0H2RWD4">
    <property type="interactions" value="167"/>
</dbReference>
<evidence type="ECO:0000256" key="9">
    <source>
        <dbReference type="ARBA" id="ARBA00023136"/>
    </source>
</evidence>
<dbReference type="CDD" id="cd03496">
    <property type="entry name" value="SQR_TypeC_CybS"/>
    <property type="match status" value="1"/>
</dbReference>
<dbReference type="GO" id="GO:0005743">
    <property type="term" value="C:mitochondrial inner membrane"/>
    <property type="evidence" value="ECO:0007669"/>
    <property type="project" value="UniProtKB-SubCell"/>
</dbReference>
<protein>
    <recommendedName>
        <fullName evidence="12">Succinate dehydrogenase [ubiquinone] cytochrome b small subunit</fullName>
    </recommendedName>
</protein>
<dbReference type="Gene3D" id="1.20.1300.10">
    <property type="entry name" value="Fumarate reductase/succinate dehydrogenase, transmembrane subunit"/>
    <property type="match status" value="1"/>
</dbReference>
<evidence type="ECO:0000313" key="14">
    <source>
        <dbReference type="Proteomes" id="UP000053477"/>
    </source>
</evidence>
<dbReference type="GO" id="GO:0046872">
    <property type="term" value="F:metal ion binding"/>
    <property type="evidence" value="ECO:0007669"/>
    <property type="project" value="UniProtKB-KW"/>
</dbReference>
<dbReference type="EMBL" id="KQ086066">
    <property type="protein sequence ID" value="KLO09121.1"/>
    <property type="molecule type" value="Genomic_DNA"/>
</dbReference>
<dbReference type="InterPro" id="IPR007992">
    <property type="entry name" value="CybS"/>
</dbReference>
<keyword evidence="9 12" id="KW-0472">Membrane</keyword>
<dbReference type="PANTHER" id="PTHR13337:SF2">
    <property type="entry name" value="SUCCINATE DEHYDROGENASE [UBIQUINONE] CYTOCHROME B SMALL SUBUNIT, MITOCHONDRIAL"/>
    <property type="match status" value="1"/>
</dbReference>
<evidence type="ECO:0000256" key="7">
    <source>
        <dbReference type="ARBA" id="ARBA00022989"/>
    </source>
</evidence>
<keyword evidence="3" id="KW-0813">Transport</keyword>
<dbReference type="GO" id="GO:0020037">
    <property type="term" value="F:heme binding"/>
    <property type="evidence" value="ECO:0007669"/>
    <property type="project" value="TreeGrafter"/>
</dbReference>
<sequence>MNAQTSSLLRASFPNLKRAAVRSTAVVQARRATSTSYPYVPGGPVLKGTVNDPTSFPPSSRSHGSYHWSFERLLSASLVPLTAAAVVTTGSQYPMIDAMLGLGLVVHSHIGFDSCRVDYLHPRKFAILGPITKWGLRAFSVGAAYGVYAFNTNDIGLCELIAKVWHA</sequence>
<dbReference type="GO" id="GO:0006099">
    <property type="term" value="P:tricarboxylic acid cycle"/>
    <property type="evidence" value="ECO:0007669"/>
    <property type="project" value="TreeGrafter"/>
</dbReference>